<protein>
    <submittedName>
        <fullName evidence="2">PilZ domain-containing protein</fullName>
    </submittedName>
</protein>
<keyword evidence="3" id="KW-1185">Reference proteome</keyword>
<dbReference type="Proteomes" id="UP001375382">
    <property type="component" value="Unassembled WGS sequence"/>
</dbReference>
<proteinExistence type="predicted"/>
<evidence type="ECO:0000313" key="2">
    <source>
        <dbReference type="EMBL" id="MEH8016672.1"/>
    </source>
</evidence>
<feature type="domain" description="PilZ" evidence="1">
    <location>
        <begin position="32"/>
        <end position="116"/>
    </location>
</feature>
<dbReference type="InterPro" id="IPR009875">
    <property type="entry name" value="PilZ_domain"/>
</dbReference>
<accession>A0ABU8C566</accession>
<organism evidence="2 3">
    <name type="scientific">Rheinheimera muenzenbergensis</name>
    <dbReference type="NCBI Taxonomy" id="1193628"/>
    <lineage>
        <taxon>Bacteria</taxon>
        <taxon>Pseudomonadati</taxon>
        <taxon>Pseudomonadota</taxon>
        <taxon>Gammaproteobacteria</taxon>
        <taxon>Chromatiales</taxon>
        <taxon>Chromatiaceae</taxon>
        <taxon>Rheinheimera</taxon>
    </lineage>
</organism>
<dbReference type="RefSeq" id="WP_335735088.1">
    <property type="nucleotide sequence ID" value="NZ_JALAAR010000003.1"/>
</dbReference>
<dbReference type="Pfam" id="PF07238">
    <property type="entry name" value="PilZ"/>
    <property type="match status" value="1"/>
</dbReference>
<evidence type="ECO:0000259" key="1">
    <source>
        <dbReference type="Pfam" id="PF07238"/>
    </source>
</evidence>
<name>A0ABU8C566_9GAMM</name>
<evidence type="ECO:0000313" key="3">
    <source>
        <dbReference type="Proteomes" id="UP001375382"/>
    </source>
</evidence>
<sequence length="142" mass="16244">MQINSDASRRYLRWYFCTASLPHEQQAQGIPVKFYQSGLFGKQICLAVLKDISLGGAGVLVPLSRPVPELITVQYDKDTRIEAAVVYRRQVSDKLVFLGLSWRDNKRQQRLKLLRKLSKKALREQRLSDAAASFIFEAQTTE</sequence>
<dbReference type="EMBL" id="JALAAR010000003">
    <property type="protein sequence ID" value="MEH8016672.1"/>
    <property type="molecule type" value="Genomic_DNA"/>
</dbReference>
<dbReference type="SUPFAM" id="SSF141371">
    <property type="entry name" value="PilZ domain-like"/>
    <property type="match status" value="1"/>
</dbReference>
<gene>
    <name evidence="2" type="ORF">MN202_05480</name>
</gene>
<comment type="caution">
    <text evidence="2">The sequence shown here is derived from an EMBL/GenBank/DDBJ whole genome shotgun (WGS) entry which is preliminary data.</text>
</comment>
<reference evidence="2 3" key="1">
    <citation type="journal article" date="2023" name="Ecotoxicol. Environ. Saf.">
        <title>Mercury remediation potential of mercury-resistant strain Rheinheimera metallidurans sp. nov. isolated from a municipal waste dumping site.</title>
        <authorList>
            <person name="Yadav V."/>
            <person name="Manjhi A."/>
            <person name="Vadakedath N."/>
        </authorList>
    </citation>
    <scope>NUCLEOTIDE SEQUENCE [LARGE SCALE GENOMIC DNA]</scope>
    <source>
        <strain evidence="2 3">E-49</strain>
    </source>
</reference>